<organism evidence="1 2">
    <name type="scientific">Bombus impatiens</name>
    <name type="common">Bumblebee</name>
    <dbReference type="NCBI Taxonomy" id="132113"/>
    <lineage>
        <taxon>Eukaryota</taxon>
        <taxon>Metazoa</taxon>
        <taxon>Ecdysozoa</taxon>
        <taxon>Arthropoda</taxon>
        <taxon>Hexapoda</taxon>
        <taxon>Insecta</taxon>
        <taxon>Pterygota</taxon>
        <taxon>Neoptera</taxon>
        <taxon>Endopterygota</taxon>
        <taxon>Hymenoptera</taxon>
        <taxon>Apocrita</taxon>
        <taxon>Aculeata</taxon>
        <taxon>Apoidea</taxon>
        <taxon>Anthophila</taxon>
        <taxon>Apidae</taxon>
        <taxon>Bombus</taxon>
        <taxon>Pyrobombus</taxon>
    </lineage>
</organism>
<evidence type="ECO:0000313" key="2">
    <source>
        <dbReference type="RefSeq" id="XP_033177865.1"/>
    </source>
</evidence>
<dbReference type="GeneID" id="100747936"/>
<dbReference type="RefSeq" id="XP_033177865.1">
    <property type="nucleotide sequence ID" value="XM_033321974.1"/>
</dbReference>
<protein>
    <submittedName>
        <fullName evidence="2">Uncharacterized protein LOC100747936 isoform X1</fullName>
    </submittedName>
</protein>
<sequence length="249" mass="29069">MSMLDLKITCSYKTVNMGRSYKKCKVHRGMLFCHLVQSRKNNLCRKIKYPNKCDKIDKVLLKVHDRMLNNTRSEKVKRQRNNSKVPCRIISIVSLETVKNLCVPVMEDWKEENVATYVPWKSTEDRNIIQSLVGSTKAERKQYRLAERQGIQNLEKRGILNSNQKISFINKTSKKVVDITQIVYDLKRLYLNNFKNIDVNTLENIDINKLSISNIDKKNTSVGKDDKAGVIEQELVQKFKKLMLCHFTK</sequence>
<proteinExistence type="predicted"/>
<dbReference type="Proteomes" id="UP000515180">
    <property type="component" value="Unplaced"/>
</dbReference>
<dbReference type="AlphaFoldDB" id="A0A6P8L270"/>
<reference evidence="2" key="1">
    <citation type="submission" date="2025-08" db="UniProtKB">
        <authorList>
            <consortium name="RefSeq"/>
        </authorList>
    </citation>
    <scope>IDENTIFICATION</scope>
</reference>
<keyword evidence="1" id="KW-1185">Reference proteome</keyword>
<evidence type="ECO:0000313" key="1">
    <source>
        <dbReference type="Proteomes" id="UP000515180"/>
    </source>
</evidence>
<name>A0A6P8L270_BOMIM</name>
<gene>
    <name evidence="2" type="primary">LOC100747936</name>
</gene>
<dbReference type="OrthoDB" id="5839404at2759"/>
<accession>A0A6P8L270</accession>